<comment type="subcellular location">
    <subcellularLocation>
        <location evidence="1 6">Secreted</location>
    </subcellularLocation>
</comment>
<dbReference type="AlphaFoldDB" id="A0A5D2BA69"/>
<keyword evidence="5 6" id="KW-0732">Signal</keyword>
<dbReference type="PANTHER" id="PTHR31232:SF137">
    <property type="entry name" value="S-PROTEIN HOMOLOG"/>
    <property type="match status" value="1"/>
</dbReference>
<evidence type="ECO:0000256" key="1">
    <source>
        <dbReference type="ARBA" id="ARBA00004613"/>
    </source>
</evidence>
<evidence type="ECO:0000313" key="8">
    <source>
        <dbReference type="Proteomes" id="UP000323506"/>
    </source>
</evidence>
<dbReference type="EMBL" id="CM017709">
    <property type="protein sequence ID" value="TYG52993.1"/>
    <property type="molecule type" value="Genomic_DNA"/>
</dbReference>
<evidence type="ECO:0000256" key="3">
    <source>
        <dbReference type="ARBA" id="ARBA00022471"/>
    </source>
</evidence>
<dbReference type="Proteomes" id="UP000323506">
    <property type="component" value="Chromosome D09"/>
</dbReference>
<dbReference type="Pfam" id="PF05938">
    <property type="entry name" value="Self-incomp_S1"/>
    <property type="match status" value="1"/>
</dbReference>
<evidence type="ECO:0000256" key="5">
    <source>
        <dbReference type="ARBA" id="ARBA00022729"/>
    </source>
</evidence>
<keyword evidence="4 6" id="KW-0964">Secreted</keyword>
<organism evidence="7 8">
    <name type="scientific">Gossypium darwinii</name>
    <name type="common">Darwin's cotton</name>
    <name type="synonym">Gossypium barbadense var. darwinii</name>
    <dbReference type="NCBI Taxonomy" id="34276"/>
    <lineage>
        <taxon>Eukaryota</taxon>
        <taxon>Viridiplantae</taxon>
        <taxon>Streptophyta</taxon>
        <taxon>Embryophyta</taxon>
        <taxon>Tracheophyta</taxon>
        <taxon>Spermatophyta</taxon>
        <taxon>Magnoliopsida</taxon>
        <taxon>eudicotyledons</taxon>
        <taxon>Gunneridae</taxon>
        <taxon>Pentapetalae</taxon>
        <taxon>rosids</taxon>
        <taxon>malvids</taxon>
        <taxon>Malvales</taxon>
        <taxon>Malvaceae</taxon>
        <taxon>Malvoideae</taxon>
        <taxon>Gossypium</taxon>
    </lineage>
</organism>
<accession>A0A5D2BA69</accession>
<keyword evidence="8" id="KW-1185">Reference proteome</keyword>
<sequence>MASKVEKRGLMALILVLVISSLPEPALCIYWNWKFHVHLVNAMSDNSKPLMVHLKSKDNDLQEHPLWKNGDFQFHFKINFWETTLFYCTFKHGTETKVFNIFVHGDRYSESKVCKKPNKTVYWKVQDDGFYRSCDNQHYYKMVIW</sequence>
<comment type="similarity">
    <text evidence="2 6">Belongs to the plant self-incompatibility (S1) protein family.</text>
</comment>
<name>A0A5D2BA69_GOSDA</name>
<gene>
    <name evidence="7" type="ORF">ES288_D09G073100v1</name>
</gene>
<evidence type="ECO:0000256" key="4">
    <source>
        <dbReference type="ARBA" id="ARBA00022525"/>
    </source>
</evidence>
<dbReference type="GO" id="GO:0060320">
    <property type="term" value="P:rejection of self pollen"/>
    <property type="evidence" value="ECO:0007669"/>
    <property type="project" value="UniProtKB-KW"/>
</dbReference>
<keyword evidence="3 6" id="KW-0713">Self-incompatibility</keyword>
<protein>
    <recommendedName>
        <fullName evidence="6">S-protein homolog</fullName>
    </recommendedName>
</protein>
<evidence type="ECO:0000313" key="7">
    <source>
        <dbReference type="EMBL" id="TYG52993.1"/>
    </source>
</evidence>
<evidence type="ECO:0000256" key="2">
    <source>
        <dbReference type="ARBA" id="ARBA00005581"/>
    </source>
</evidence>
<feature type="chain" id="PRO_5025097477" description="S-protein homolog" evidence="6">
    <location>
        <begin position="29"/>
        <end position="145"/>
    </location>
</feature>
<proteinExistence type="inferred from homology"/>
<dbReference type="InterPro" id="IPR010264">
    <property type="entry name" value="Self-incomp_S1"/>
</dbReference>
<dbReference type="PANTHER" id="PTHR31232">
    <property type="match status" value="1"/>
</dbReference>
<dbReference type="GO" id="GO:0005576">
    <property type="term" value="C:extracellular region"/>
    <property type="evidence" value="ECO:0007669"/>
    <property type="project" value="UniProtKB-SubCell"/>
</dbReference>
<feature type="signal peptide" evidence="6">
    <location>
        <begin position="1"/>
        <end position="28"/>
    </location>
</feature>
<reference evidence="7 8" key="1">
    <citation type="submission" date="2019-06" db="EMBL/GenBank/DDBJ databases">
        <title>WGS assembly of Gossypium darwinii.</title>
        <authorList>
            <person name="Chen Z.J."/>
            <person name="Sreedasyam A."/>
            <person name="Ando A."/>
            <person name="Song Q."/>
            <person name="De L."/>
            <person name="Hulse-Kemp A."/>
            <person name="Ding M."/>
            <person name="Ye W."/>
            <person name="Kirkbride R."/>
            <person name="Jenkins J."/>
            <person name="Plott C."/>
            <person name="Lovell J."/>
            <person name="Lin Y.-M."/>
            <person name="Vaughn R."/>
            <person name="Liu B."/>
            <person name="Li W."/>
            <person name="Simpson S."/>
            <person name="Scheffler B."/>
            <person name="Saski C."/>
            <person name="Grover C."/>
            <person name="Hu G."/>
            <person name="Conover J."/>
            <person name="Carlson J."/>
            <person name="Shu S."/>
            <person name="Boston L."/>
            <person name="Williams M."/>
            <person name="Peterson D."/>
            <person name="Mcgee K."/>
            <person name="Jones D."/>
            <person name="Wendel J."/>
            <person name="Stelly D."/>
            <person name="Grimwood J."/>
            <person name="Schmutz J."/>
        </authorList>
    </citation>
    <scope>NUCLEOTIDE SEQUENCE [LARGE SCALE GENOMIC DNA]</scope>
    <source>
        <strain evidence="7">1808015.09</strain>
    </source>
</reference>
<evidence type="ECO:0000256" key="6">
    <source>
        <dbReference type="RuleBase" id="RU367044"/>
    </source>
</evidence>